<accession>A0A828Z2I5</accession>
<evidence type="ECO:0000313" key="2">
    <source>
        <dbReference type="EMBL" id="EKR64189.1"/>
    </source>
</evidence>
<comment type="caution">
    <text evidence="2">The sequence shown here is derived from an EMBL/GenBank/DDBJ whole genome shotgun (WGS) entry which is preliminary data.</text>
</comment>
<dbReference type="Proteomes" id="UP000001338">
    <property type="component" value="Unassembled WGS sequence"/>
</dbReference>
<dbReference type="AlphaFoldDB" id="A0A828Z2I5"/>
<evidence type="ECO:0000256" key="1">
    <source>
        <dbReference type="SAM" id="MobiDB-lite"/>
    </source>
</evidence>
<reference evidence="2 3" key="1">
    <citation type="submission" date="2012-10" db="EMBL/GenBank/DDBJ databases">
        <authorList>
            <person name="Harkins D.M."/>
            <person name="Durkin A.S."/>
            <person name="Brinkac L.M."/>
            <person name="Haft D.H."/>
            <person name="Selengut J.D."/>
            <person name="Sanka R."/>
            <person name="DePew J."/>
            <person name="Purushe J."/>
            <person name="Whelen A.C."/>
            <person name="Vinetz J.M."/>
            <person name="Sutton G.G."/>
            <person name="Nierman W.C."/>
            <person name="Fouts D.E."/>
        </authorList>
    </citation>
    <scope>NUCLEOTIDE SEQUENCE [LARGE SCALE GENOMIC DNA]</scope>
    <source>
        <strain evidence="2 3">2006001853</strain>
    </source>
</reference>
<organism evidence="2 3">
    <name type="scientific">Leptospira weilii str. 2006001853</name>
    <dbReference type="NCBI Taxonomy" id="1001589"/>
    <lineage>
        <taxon>Bacteria</taxon>
        <taxon>Pseudomonadati</taxon>
        <taxon>Spirochaetota</taxon>
        <taxon>Spirochaetia</taxon>
        <taxon>Leptospirales</taxon>
        <taxon>Leptospiraceae</taxon>
        <taxon>Leptospira</taxon>
    </lineage>
</organism>
<evidence type="ECO:0000313" key="3">
    <source>
        <dbReference type="Proteomes" id="UP000001338"/>
    </source>
</evidence>
<sequence length="49" mass="5613">MFGIVIGSEYHFILPFVSKEISSKGKSEKKENRHSRLSKRKNTVFSGEV</sequence>
<feature type="region of interest" description="Disordered" evidence="1">
    <location>
        <begin position="24"/>
        <end position="49"/>
    </location>
</feature>
<name>A0A828Z2I5_9LEPT</name>
<dbReference type="EMBL" id="AFLV02000050">
    <property type="protein sequence ID" value="EKR64189.1"/>
    <property type="molecule type" value="Genomic_DNA"/>
</dbReference>
<gene>
    <name evidence="2" type="ORF">LEP1GSC036_3693</name>
</gene>
<feature type="compositionally biased region" description="Basic residues" evidence="1">
    <location>
        <begin position="32"/>
        <end position="42"/>
    </location>
</feature>
<protein>
    <submittedName>
        <fullName evidence="2">Uncharacterized protein</fullName>
    </submittedName>
</protein>
<proteinExistence type="predicted"/>